<feature type="transmembrane region" description="Helical" evidence="7">
    <location>
        <begin position="195"/>
        <end position="227"/>
    </location>
</feature>
<evidence type="ECO:0000256" key="5">
    <source>
        <dbReference type="ARBA" id="ARBA00022989"/>
    </source>
</evidence>
<evidence type="ECO:0000259" key="8">
    <source>
        <dbReference type="Pfam" id="PF03176"/>
    </source>
</evidence>
<comment type="caution">
    <text evidence="9">The sequence shown here is derived from an EMBL/GenBank/DDBJ whole genome shotgun (WGS) entry which is preliminary data.</text>
</comment>
<protein>
    <submittedName>
        <fullName evidence="9">MMPL family transporter</fullName>
    </submittedName>
</protein>
<feature type="transmembrane region" description="Helical" evidence="7">
    <location>
        <begin position="239"/>
        <end position="261"/>
    </location>
</feature>
<dbReference type="Gene3D" id="1.20.1640.10">
    <property type="entry name" value="Multidrug efflux transporter AcrB transmembrane domain"/>
    <property type="match status" value="2"/>
</dbReference>
<feature type="transmembrane region" description="Helical" evidence="7">
    <location>
        <begin position="550"/>
        <end position="569"/>
    </location>
</feature>
<feature type="domain" description="Membrane transport protein MMPL" evidence="8">
    <location>
        <begin position="407"/>
        <end position="695"/>
    </location>
</feature>
<feature type="transmembrane region" description="Helical" evidence="7">
    <location>
        <begin position="12"/>
        <end position="35"/>
    </location>
</feature>
<keyword evidence="10" id="KW-1185">Reference proteome</keyword>
<evidence type="ECO:0000256" key="4">
    <source>
        <dbReference type="ARBA" id="ARBA00022692"/>
    </source>
</evidence>
<keyword evidence="6 7" id="KW-0472">Membrane</keyword>
<dbReference type="SUPFAM" id="SSF82866">
    <property type="entry name" value="Multidrug efflux transporter AcrB transmembrane domain"/>
    <property type="match status" value="2"/>
</dbReference>
<dbReference type="InterPro" id="IPR050545">
    <property type="entry name" value="Mycobact_MmpL"/>
</dbReference>
<evidence type="ECO:0000313" key="10">
    <source>
        <dbReference type="Proteomes" id="UP000477750"/>
    </source>
</evidence>
<name>A0A6L5GFU2_9ACTN</name>
<keyword evidence="5 7" id="KW-1133">Transmembrane helix</keyword>
<feature type="transmembrane region" description="Helical" evidence="7">
    <location>
        <begin position="662"/>
        <end position="681"/>
    </location>
</feature>
<feature type="transmembrane region" description="Helical" evidence="7">
    <location>
        <begin position="318"/>
        <end position="340"/>
    </location>
</feature>
<comment type="subcellular location">
    <subcellularLocation>
        <location evidence="1">Cell membrane</location>
        <topology evidence="1">Multi-pass membrane protein</topology>
    </subcellularLocation>
</comment>
<sequence>MYSLLGRAVIKARWLILAGVAAVFAIGATWGLGVFDEFTDGGYVSQESRSVEDAEAIEEEFGSIGAEVVVLFASDDLTVDDAAFASGVTGAVEDIRGIDGVEGADSYYEVLAAAPEQAAGLASEDGHALIVPVSLAGSSAEDRANEFTLIEEELRDAAEASGLEVSLGGGAAIFADLNEQVQHDLEIAEMISMPILLLIMILVFGALVAASLPLIIGGMSILGGFAVTRVITEFTDVSVFAANVITIIGLGMSIDYSLFVLRRFREELAQGRDKRTATLNTIATAGRTVMVSGLIIVLSMGGLLLVDVPFLHGIAYGVMSAVGVAMLAALVALPAILYLLGHRVDKGRLPWRRNAEPKTDAGFWHALAAGVMRRPVVVLLPVLAFMALLASPMLDMQFGGVDERDMPEDAESRVVTETIAQDFPGGEEEEFQVMVVGDAAEAAQAQTELEGLEHVDAVRPGAEPTGDAVLFEVLYDLDPFSAEARQLIEDARAIDVAGADLYITGGASDRVDMLDAIGEGLPYMLGYIVIVTMIVLFLAFGSVLLPIKAVLMNAVSLGAALGVVVWIFQEGNLSGLLDFTPSGYIDPSNLLLMIALLFALATDYEVFLLSRVREEWDRGADNRTAVLRGMQSTGSIITAAAAILIVVVGAFAFSGITFMKMIGLGMAVAILLDATVVRMLLVPATMRLLGRANWWVPGPLGRLYSKYGIKESDEAAAPAPERTAVKV</sequence>
<comment type="similarity">
    <text evidence="2">Belongs to the resistance-nodulation-cell division (RND) (TC 2.A.6) family. MmpL subfamily.</text>
</comment>
<feature type="domain" description="Membrane transport protein MMPL" evidence="8">
    <location>
        <begin position="46"/>
        <end position="377"/>
    </location>
</feature>
<dbReference type="AlphaFoldDB" id="A0A6L5GFU2"/>
<feature type="transmembrane region" description="Helical" evidence="7">
    <location>
        <begin position="524"/>
        <end position="545"/>
    </location>
</feature>
<dbReference type="RefSeq" id="WP_153027549.1">
    <property type="nucleotide sequence ID" value="NZ_WIAO01000044.1"/>
</dbReference>
<feature type="transmembrane region" description="Helical" evidence="7">
    <location>
        <begin position="282"/>
        <end position="306"/>
    </location>
</feature>
<evidence type="ECO:0000256" key="6">
    <source>
        <dbReference type="ARBA" id="ARBA00023136"/>
    </source>
</evidence>
<proteinExistence type="inferred from homology"/>
<feature type="transmembrane region" description="Helical" evidence="7">
    <location>
        <begin position="633"/>
        <end position="656"/>
    </location>
</feature>
<dbReference type="PANTHER" id="PTHR33406:SF11">
    <property type="entry name" value="MEMBRANE PROTEIN SCO6666-RELATED"/>
    <property type="match status" value="1"/>
</dbReference>
<accession>A0A6L5GFU2</accession>
<dbReference type="GO" id="GO:0005886">
    <property type="term" value="C:plasma membrane"/>
    <property type="evidence" value="ECO:0007669"/>
    <property type="project" value="UniProtKB-SubCell"/>
</dbReference>
<organism evidence="9 10">
    <name type="scientific">Glycomyces albidus</name>
    <dbReference type="NCBI Taxonomy" id="2656774"/>
    <lineage>
        <taxon>Bacteria</taxon>
        <taxon>Bacillati</taxon>
        <taxon>Actinomycetota</taxon>
        <taxon>Actinomycetes</taxon>
        <taxon>Glycomycetales</taxon>
        <taxon>Glycomycetaceae</taxon>
        <taxon>Glycomyces</taxon>
    </lineage>
</organism>
<feature type="transmembrane region" description="Helical" evidence="7">
    <location>
        <begin position="589"/>
        <end position="612"/>
    </location>
</feature>
<dbReference type="Pfam" id="PF03176">
    <property type="entry name" value="MMPL"/>
    <property type="match status" value="2"/>
</dbReference>
<evidence type="ECO:0000256" key="3">
    <source>
        <dbReference type="ARBA" id="ARBA00022475"/>
    </source>
</evidence>
<dbReference type="EMBL" id="WIAO01000044">
    <property type="protein sequence ID" value="MQM28451.1"/>
    <property type="molecule type" value="Genomic_DNA"/>
</dbReference>
<dbReference type="InterPro" id="IPR004869">
    <property type="entry name" value="MMPL_dom"/>
</dbReference>
<feature type="transmembrane region" description="Helical" evidence="7">
    <location>
        <begin position="376"/>
        <end position="394"/>
    </location>
</feature>
<keyword evidence="4 7" id="KW-0812">Transmembrane</keyword>
<dbReference type="PANTHER" id="PTHR33406">
    <property type="entry name" value="MEMBRANE PROTEIN MJ1562-RELATED"/>
    <property type="match status" value="1"/>
</dbReference>
<evidence type="ECO:0000256" key="7">
    <source>
        <dbReference type="SAM" id="Phobius"/>
    </source>
</evidence>
<evidence type="ECO:0000256" key="1">
    <source>
        <dbReference type="ARBA" id="ARBA00004651"/>
    </source>
</evidence>
<gene>
    <name evidence="9" type="ORF">GFD30_23240</name>
</gene>
<dbReference type="Proteomes" id="UP000477750">
    <property type="component" value="Unassembled WGS sequence"/>
</dbReference>
<evidence type="ECO:0000256" key="2">
    <source>
        <dbReference type="ARBA" id="ARBA00010157"/>
    </source>
</evidence>
<reference evidence="9 10" key="1">
    <citation type="submission" date="2019-10" db="EMBL/GenBank/DDBJ databases">
        <title>Glycomyces albidus sp. nov., a novel actinomycete isolated from rhizosphere soil of wheat (Triticum aestivum L.).</title>
        <authorList>
            <person name="Qian L."/>
        </authorList>
    </citation>
    <scope>NUCLEOTIDE SEQUENCE [LARGE SCALE GENOMIC DNA]</scope>
    <source>
        <strain evidence="9 10">NEAU-7082</strain>
    </source>
</reference>
<keyword evidence="3" id="KW-1003">Cell membrane</keyword>
<evidence type="ECO:0000313" key="9">
    <source>
        <dbReference type="EMBL" id="MQM28451.1"/>
    </source>
</evidence>